<evidence type="ECO:0000313" key="10">
    <source>
        <dbReference type="Proteomes" id="UP000199657"/>
    </source>
</evidence>
<dbReference type="InterPro" id="IPR025944">
    <property type="entry name" value="Sigma_54_int_dom_CS"/>
</dbReference>
<evidence type="ECO:0000259" key="7">
    <source>
        <dbReference type="PROSITE" id="PS50045"/>
    </source>
</evidence>
<evidence type="ECO:0000256" key="6">
    <source>
        <dbReference type="PROSITE-ProRule" id="PRU00169"/>
    </source>
</evidence>
<keyword evidence="1" id="KW-0547">Nucleotide-binding</keyword>
<name>A0A1H8UKB5_9GAMM</name>
<dbReference type="PROSITE" id="PS50110">
    <property type="entry name" value="RESPONSE_REGULATORY"/>
    <property type="match status" value="1"/>
</dbReference>
<dbReference type="Pfam" id="PF25601">
    <property type="entry name" value="AAA_lid_14"/>
    <property type="match status" value="1"/>
</dbReference>
<evidence type="ECO:0000256" key="1">
    <source>
        <dbReference type="ARBA" id="ARBA00022741"/>
    </source>
</evidence>
<dbReference type="Proteomes" id="UP000199657">
    <property type="component" value="Unassembled WGS sequence"/>
</dbReference>
<evidence type="ECO:0000256" key="4">
    <source>
        <dbReference type="ARBA" id="ARBA00023125"/>
    </source>
</evidence>
<dbReference type="InterPro" id="IPR025943">
    <property type="entry name" value="Sigma_54_int_dom_ATP-bd_2"/>
</dbReference>
<sequence length="450" mass="50231">MAYVLIIEDENVIRQSLRRLLEKRQHVVAEADSVESAVREQDLTGFDLIIADLRLPGADGTAILERAPDVPTIIMTSYASVRSAVEAMKLGALDYIAKPFDNDELLLTVERALKEKRLERQNAALKADLDRDYPVSGIVGTCKAMRDVFDRITRVAPTTTTVLVLGESGTGKELVARALHEKSERSDGPMITVNCAAIPDSLIEAELFGHEKGAFTGAVGARQGLVESADGGTLFLDEIGELPLAAQARLLRVLQEGEIRRVGSSRPRHVDVRLVAATHRDLSRLVSAGDFREDLYFRINVMEIRLPPLRERGEDLPDLARHLLERARKRLKSPPMRFSNETMEGIRRYGWPGNVRELENAIERAVILSDSTVITPDILGLRPDDAPQPDTASPGLSLEDYFRQFVLANQDHCTETELARRLGISRKALWEKRQRLGIPRRPRMEESQEG</sequence>
<dbReference type="Gene3D" id="3.40.50.300">
    <property type="entry name" value="P-loop containing nucleotide triphosphate hydrolases"/>
    <property type="match status" value="1"/>
</dbReference>
<dbReference type="InterPro" id="IPR011006">
    <property type="entry name" value="CheY-like_superfamily"/>
</dbReference>
<dbReference type="SMART" id="SM00448">
    <property type="entry name" value="REC"/>
    <property type="match status" value="1"/>
</dbReference>
<keyword evidence="6" id="KW-0597">Phosphoprotein</keyword>
<dbReference type="GO" id="GO:0005524">
    <property type="term" value="F:ATP binding"/>
    <property type="evidence" value="ECO:0007669"/>
    <property type="project" value="UniProtKB-KW"/>
</dbReference>
<organism evidence="9 10">
    <name type="scientific">Aquisalimonas asiatica</name>
    <dbReference type="NCBI Taxonomy" id="406100"/>
    <lineage>
        <taxon>Bacteria</taxon>
        <taxon>Pseudomonadati</taxon>
        <taxon>Pseudomonadota</taxon>
        <taxon>Gammaproteobacteria</taxon>
        <taxon>Chromatiales</taxon>
        <taxon>Ectothiorhodospiraceae</taxon>
        <taxon>Aquisalimonas</taxon>
    </lineage>
</organism>
<dbReference type="InterPro" id="IPR003593">
    <property type="entry name" value="AAA+_ATPase"/>
</dbReference>
<feature type="modified residue" description="4-aspartylphosphate" evidence="6">
    <location>
        <position position="52"/>
    </location>
</feature>
<feature type="domain" description="Response regulatory" evidence="8">
    <location>
        <begin position="3"/>
        <end position="113"/>
    </location>
</feature>
<evidence type="ECO:0000259" key="8">
    <source>
        <dbReference type="PROSITE" id="PS50110"/>
    </source>
</evidence>
<dbReference type="PROSITE" id="PS50045">
    <property type="entry name" value="SIGMA54_INTERACT_4"/>
    <property type="match status" value="1"/>
</dbReference>
<dbReference type="InterPro" id="IPR001789">
    <property type="entry name" value="Sig_transdc_resp-reg_receiver"/>
</dbReference>
<accession>A0A1H8UKB5</accession>
<dbReference type="OrthoDB" id="9804019at2"/>
<dbReference type="GO" id="GO:0000160">
    <property type="term" value="P:phosphorelay signal transduction system"/>
    <property type="evidence" value="ECO:0007669"/>
    <property type="project" value="InterPro"/>
</dbReference>
<keyword evidence="3" id="KW-0805">Transcription regulation</keyword>
<evidence type="ECO:0000256" key="5">
    <source>
        <dbReference type="ARBA" id="ARBA00023163"/>
    </source>
</evidence>
<dbReference type="PROSITE" id="PS00676">
    <property type="entry name" value="SIGMA54_INTERACT_2"/>
    <property type="match status" value="1"/>
</dbReference>
<dbReference type="SUPFAM" id="SSF46689">
    <property type="entry name" value="Homeodomain-like"/>
    <property type="match status" value="1"/>
</dbReference>
<dbReference type="GO" id="GO:0006355">
    <property type="term" value="P:regulation of DNA-templated transcription"/>
    <property type="evidence" value="ECO:0007669"/>
    <property type="project" value="InterPro"/>
</dbReference>
<dbReference type="PANTHER" id="PTHR32071">
    <property type="entry name" value="TRANSCRIPTIONAL REGULATORY PROTEIN"/>
    <property type="match status" value="1"/>
</dbReference>
<dbReference type="SUPFAM" id="SSF52172">
    <property type="entry name" value="CheY-like"/>
    <property type="match status" value="1"/>
</dbReference>
<dbReference type="PROSITE" id="PS00675">
    <property type="entry name" value="SIGMA54_INTERACT_1"/>
    <property type="match status" value="1"/>
</dbReference>
<dbReference type="AlphaFoldDB" id="A0A1H8UKB5"/>
<reference evidence="9 10" key="1">
    <citation type="submission" date="2016-10" db="EMBL/GenBank/DDBJ databases">
        <authorList>
            <person name="de Groot N.N."/>
        </authorList>
    </citation>
    <scope>NUCLEOTIDE SEQUENCE [LARGE SCALE GENOMIC DNA]</scope>
    <source>
        <strain evidence="9 10">CGMCC 1.6291</strain>
    </source>
</reference>
<dbReference type="STRING" id="406100.SAMN04488052_10746"/>
<dbReference type="Pfam" id="PF00072">
    <property type="entry name" value="Response_reg"/>
    <property type="match status" value="1"/>
</dbReference>
<dbReference type="PANTHER" id="PTHR32071:SF117">
    <property type="entry name" value="PTS-DEPENDENT DIHYDROXYACETONE KINASE OPERON REGULATORY PROTEIN-RELATED"/>
    <property type="match status" value="1"/>
</dbReference>
<dbReference type="FunFam" id="3.40.50.300:FF:000006">
    <property type="entry name" value="DNA-binding transcriptional regulator NtrC"/>
    <property type="match status" value="1"/>
</dbReference>
<dbReference type="Gene3D" id="1.10.8.60">
    <property type="match status" value="1"/>
</dbReference>
<dbReference type="InterPro" id="IPR027417">
    <property type="entry name" value="P-loop_NTPase"/>
</dbReference>
<feature type="domain" description="Sigma-54 factor interaction" evidence="7">
    <location>
        <begin position="138"/>
        <end position="367"/>
    </location>
</feature>
<keyword evidence="4" id="KW-0238">DNA-binding</keyword>
<gene>
    <name evidence="9" type="ORF">SAMN04488052_10746</name>
</gene>
<dbReference type="RefSeq" id="WP_091645049.1">
    <property type="nucleotide sequence ID" value="NZ_FOEG01000007.1"/>
</dbReference>
<dbReference type="InterPro" id="IPR025662">
    <property type="entry name" value="Sigma_54_int_dom_ATP-bd_1"/>
</dbReference>
<proteinExistence type="predicted"/>
<evidence type="ECO:0000256" key="2">
    <source>
        <dbReference type="ARBA" id="ARBA00022840"/>
    </source>
</evidence>
<keyword evidence="2" id="KW-0067">ATP-binding</keyword>
<keyword evidence="10" id="KW-1185">Reference proteome</keyword>
<dbReference type="InterPro" id="IPR058031">
    <property type="entry name" value="AAA_lid_NorR"/>
</dbReference>
<dbReference type="SMART" id="SM00382">
    <property type="entry name" value="AAA"/>
    <property type="match status" value="1"/>
</dbReference>
<dbReference type="Pfam" id="PF00158">
    <property type="entry name" value="Sigma54_activat"/>
    <property type="match status" value="1"/>
</dbReference>
<dbReference type="Gene3D" id="3.40.50.2300">
    <property type="match status" value="1"/>
</dbReference>
<evidence type="ECO:0000313" key="9">
    <source>
        <dbReference type="EMBL" id="SEP03659.1"/>
    </source>
</evidence>
<evidence type="ECO:0000256" key="3">
    <source>
        <dbReference type="ARBA" id="ARBA00023015"/>
    </source>
</evidence>
<dbReference type="CDD" id="cd00009">
    <property type="entry name" value="AAA"/>
    <property type="match status" value="1"/>
</dbReference>
<protein>
    <submittedName>
        <fullName evidence="9">Two-component response regulator CbrB</fullName>
    </submittedName>
</protein>
<dbReference type="SUPFAM" id="SSF52540">
    <property type="entry name" value="P-loop containing nucleoside triphosphate hydrolases"/>
    <property type="match status" value="1"/>
</dbReference>
<dbReference type="GO" id="GO:0003677">
    <property type="term" value="F:DNA binding"/>
    <property type="evidence" value="ECO:0007669"/>
    <property type="project" value="UniProtKB-KW"/>
</dbReference>
<dbReference type="InterPro" id="IPR009057">
    <property type="entry name" value="Homeodomain-like_sf"/>
</dbReference>
<dbReference type="EMBL" id="FOEG01000007">
    <property type="protein sequence ID" value="SEP03659.1"/>
    <property type="molecule type" value="Genomic_DNA"/>
</dbReference>
<keyword evidence="5" id="KW-0804">Transcription</keyword>
<dbReference type="InterPro" id="IPR002078">
    <property type="entry name" value="Sigma_54_int"/>
</dbReference>
<dbReference type="PROSITE" id="PS00688">
    <property type="entry name" value="SIGMA54_INTERACT_3"/>
    <property type="match status" value="1"/>
</dbReference>